<name>A0A0N4V184_ENTVE</name>
<dbReference type="OrthoDB" id="5877637at2759"/>
<protein>
    <submittedName>
        <fullName evidence="4">POU-specific domain-containing protein</fullName>
    </submittedName>
</protein>
<gene>
    <name evidence="2" type="ORF">EVEC_LOCUS3413</name>
</gene>
<evidence type="ECO:0000256" key="1">
    <source>
        <dbReference type="SAM" id="MobiDB-lite"/>
    </source>
</evidence>
<dbReference type="WBParaSite" id="EVEC_0000370501-mRNA-1">
    <property type="protein sequence ID" value="EVEC_0000370501-mRNA-1"/>
    <property type="gene ID" value="EVEC_0000370501"/>
</dbReference>
<reference evidence="2 3" key="2">
    <citation type="submission" date="2018-10" db="EMBL/GenBank/DDBJ databases">
        <authorList>
            <consortium name="Pathogen Informatics"/>
        </authorList>
    </citation>
    <scope>NUCLEOTIDE SEQUENCE [LARGE SCALE GENOMIC DNA]</scope>
</reference>
<dbReference type="Proteomes" id="UP000274131">
    <property type="component" value="Unassembled WGS sequence"/>
</dbReference>
<organism evidence="4">
    <name type="scientific">Enterobius vermicularis</name>
    <name type="common">Human pinworm</name>
    <dbReference type="NCBI Taxonomy" id="51028"/>
    <lineage>
        <taxon>Eukaryota</taxon>
        <taxon>Metazoa</taxon>
        <taxon>Ecdysozoa</taxon>
        <taxon>Nematoda</taxon>
        <taxon>Chromadorea</taxon>
        <taxon>Rhabditida</taxon>
        <taxon>Spirurina</taxon>
        <taxon>Oxyuridomorpha</taxon>
        <taxon>Oxyuroidea</taxon>
        <taxon>Oxyuridae</taxon>
        <taxon>Enterobius</taxon>
    </lineage>
</organism>
<evidence type="ECO:0000313" key="4">
    <source>
        <dbReference type="WBParaSite" id="EVEC_0000370501-mRNA-1"/>
    </source>
</evidence>
<keyword evidence="3" id="KW-1185">Reference proteome</keyword>
<feature type="compositionally biased region" description="Basic and acidic residues" evidence="1">
    <location>
        <begin position="166"/>
        <end position="176"/>
    </location>
</feature>
<feature type="region of interest" description="Disordered" evidence="1">
    <location>
        <begin position="1"/>
        <end position="45"/>
    </location>
</feature>
<evidence type="ECO:0000313" key="2">
    <source>
        <dbReference type="EMBL" id="VDD88270.1"/>
    </source>
</evidence>
<sequence length="217" mass="23177">MSTALGSAGQQMLQLDEKKSTVPSNFSSIPQLNPTVSSAPTSSPLFAAPSTPNPFLLAALLMQQNQVSSQLPNTVQSFAALLPYLQQNQNGIPNDLLMQNLLLQQMTIPHLSAASPTVIQQQQQNSQQWIPAASAASASDNVSSPVLSTSEETLSVLSESSHISPRPRDIISPDKDAPLVIPEDEYMIESLIEARKGLSEKETIAVAVLAGMAGYQR</sequence>
<reference evidence="4" key="1">
    <citation type="submission" date="2017-02" db="UniProtKB">
        <authorList>
            <consortium name="WormBaseParasite"/>
        </authorList>
    </citation>
    <scope>IDENTIFICATION</scope>
</reference>
<feature type="compositionally biased region" description="Polar residues" evidence="1">
    <location>
        <begin position="1"/>
        <end position="13"/>
    </location>
</feature>
<feature type="region of interest" description="Disordered" evidence="1">
    <location>
        <begin position="157"/>
        <end position="176"/>
    </location>
</feature>
<proteinExistence type="predicted"/>
<feature type="compositionally biased region" description="Polar residues" evidence="1">
    <location>
        <begin position="21"/>
        <end position="44"/>
    </location>
</feature>
<dbReference type="EMBL" id="UXUI01007589">
    <property type="protein sequence ID" value="VDD88270.1"/>
    <property type="molecule type" value="Genomic_DNA"/>
</dbReference>
<evidence type="ECO:0000313" key="3">
    <source>
        <dbReference type="Proteomes" id="UP000274131"/>
    </source>
</evidence>
<accession>A0A0N4V184</accession>
<dbReference type="AlphaFoldDB" id="A0A0N4V184"/>